<keyword evidence="2" id="KW-1133">Transmembrane helix</keyword>
<sequence length="235" mass="26700">MNQLRKRKNEDYSTYGAFLRDFGWIRALGPSKGVFITHAPHLHHLDPSPPISASREPTKNLLAPDRSRPAARAPTSDLTSDAYTTDALSRRPRFAANHNLAFPRLPVSPPSVFSPWRPCVSGHGICRTRCFRRRRANGIIHAICYTFLLPSPLVSSTRWLCKKERLFVRSATFNTGCRCSLARWSSSWPRSRMWGWAMRSRGVYTRAACADEVLRRGGPSRIHISLSSNYPDFYP</sequence>
<feature type="transmembrane region" description="Helical" evidence="2">
    <location>
        <begin position="139"/>
        <end position="160"/>
    </location>
</feature>
<evidence type="ECO:0000256" key="2">
    <source>
        <dbReference type="SAM" id="Phobius"/>
    </source>
</evidence>
<keyword evidence="4" id="KW-1185">Reference proteome</keyword>
<dbReference type="AlphaFoldDB" id="A0AAD7F5N1"/>
<feature type="region of interest" description="Disordered" evidence="1">
    <location>
        <begin position="46"/>
        <end position="78"/>
    </location>
</feature>
<accession>A0AAD7F5N1</accession>
<protein>
    <submittedName>
        <fullName evidence="3">Uncharacterized protein</fullName>
    </submittedName>
</protein>
<dbReference type="EMBL" id="JARKIF010000197">
    <property type="protein sequence ID" value="KAJ7602825.1"/>
    <property type="molecule type" value="Genomic_DNA"/>
</dbReference>
<proteinExistence type="predicted"/>
<reference evidence="3" key="1">
    <citation type="submission" date="2023-03" db="EMBL/GenBank/DDBJ databases">
        <title>Massive genome expansion in bonnet fungi (Mycena s.s.) driven by repeated elements and novel gene families across ecological guilds.</title>
        <authorList>
            <consortium name="Lawrence Berkeley National Laboratory"/>
            <person name="Harder C.B."/>
            <person name="Miyauchi S."/>
            <person name="Viragh M."/>
            <person name="Kuo A."/>
            <person name="Thoen E."/>
            <person name="Andreopoulos B."/>
            <person name="Lu D."/>
            <person name="Skrede I."/>
            <person name="Drula E."/>
            <person name="Henrissat B."/>
            <person name="Morin E."/>
            <person name="Kohler A."/>
            <person name="Barry K."/>
            <person name="LaButti K."/>
            <person name="Morin E."/>
            <person name="Salamov A."/>
            <person name="Lipzen A."/>
            <person name="Mereny Z."/>
            <person name="Hegedus B."/>
            <person name="Baldrian P."/>
            <person name="Stursova M."/>
            <person name="Weitz H."/>
            <person name="Taylor A."/>
            <person name="Grigoriev I.V."/>
            <person name="Nagy L.G."/>
            <person name="Martin F."/>
            <person name="Kauserud H."/>
        </authorList>
    </citation>
    <scope>NUCLEOTIDE SEQUENCE</scope>
    <source>
        <strain evidence="3">9284</strain>
    </source>
</reference>
<organism evidence="3 4">
    <name type="scientific">Roridomyces roridus</name>
    <dbReference type="NCBI Taxonomy" id="1738132"/>
    <lineage>
        <taxon>Eukaryota</taxon>
        <taxon>Fungi</taxon>
        <taxon>Dikarya</taxon>
        <taxon>Basidiomycota</taxon>
        <taxon>Agaricomycotina</taxon>
        <taxon>Agaricomycetes</taxon>
        <taxon>Agaricomycetidae</taxon>
        <taxon>Agaricales</taxon>
        <taxon>Marasmiineae</taxon>
        <taxon>Mycenaceae</taxon>
        <taxon>Roridomyces</taxon>
    </lineage>
</organism>
<comment type="caution">
    <text evidence="3">The sequence shown here is derived from an EMBL/GenBank/DDBJ whole genome shotgun (WGS) entry which is preliminary data.</text>
</comment>
<gene>
    <name evidence="3" type="ORF">FB45DRAFT_882839</name>
</gene>
<evidence type="ECO:0000256" key="1">
    <source>
        <dbReference type="SAM" id="MobiDB-lite"/>
    </source>
</evidence>
<evidence type="ECO:0000313" key="3">
    <source>
        <dbReference type="EMBL" id="KAJ7602825.1"/>
    </source>
</evidence>
<name>A0AAD7F5N1_9AGAR</name>
<evidence type="ECO:0000313" key="4">
    <source>
        <dbReference type="Proteomes" id="UP001221142"/>
    </source>
</evidence>
<keyword evidence="2" id="KW-0812">Transmembrane</keyword>
<keyword evidence="2" id="KW-0472">Membrane</keyword>
<dbReference type="Proteomes" id="UP001221142">
    <property type="component" value="Unassembled WGS sequence"/>
</dbReference>